<organism evidence="2 3">
    <name type="scientific">Glycomyces rhizosphaerae</name>
    <dbReference type="NCBI Taxonomy" id="2054422"/>
    <lineage>
        <taxon>Bacteria</taxon>
        <taxon>Bacillati</taxon>
        <taxon>Actinomycetota</taxon>
        <taxon>Actinomycetes</taxon>
        <taxon>Glycomycetales</taxon>
        <taxon>Glycomycetaceae</taxon>
        <taxon>Glycomyces</taxon>
    </lineage>
</organism>
<proteinExistence type="predicted"/>
<protein>
    <submittedName>
        <fullName evidence="2">Uncharacterized protein</fullName>
    </submittedName>
</protein>
<dbReference type="Proteomes" id="UP001595712">
    <property type="component" value="Unassembled WGS sequence"/>
</dbReference>
<evidence type="ECO:0000313" key="2">
    <source>
        <dbReference type="EMBL" id="MFC3492815.1"/>
    </source>
</evidence>
<evidence type="ECO:0000313" key="3">
    <source>
        <dbReference type="Proteomes" id="UP001595712"/>
    </source>
</evidence>
<reference evidence="3" key="1">
    <citation type="journal article" date="2019" name="Int. J. Syst. Evol. Microbiol.">
        <title>The Global Catalogue of Microorganisms (GCM) 10K type strain sequencing project: providing services to taxonomists for standard genome sequencing and annotation.</title>
        <authorList>
            <consortium name="The Broad Institute Genomics Platform"/>
            <consortium name="The Broad Institute Genome Sequencing Center for Infectious Disease"/>
            <person name="Wu L."/>
            <person name="Ma J."/>
        </authorList>
    </citation>
    <scope>NUCLEOTIDE SEQUENCE [LARGE SCALE GENOMIC DNA]</scope>
    <source>
        <strain evidence="3">CGMCC 4.7396</strain>
    </source>
</reference>
<evidence type="ECO:0000256" key="1">
    <source>
        <dbReference type="SAM" id="MobiDB-lite"/>
    </source>
</evidence>
<feature type="region of interest" description="Disordered" evidence="1">
    <location>
        <begin position="1"/>
        <end position="42"/>
    </location>
</feature>
<keyword evidence="3" id="KW-1185">Reference proteome</keyword>
<sequence>MSRNHTTRTASTPTATTDLAGPGGIGEPTQLAARPLSREYRA</sequence>
<feature type="compositionally biased region" description="Low complexity" evidence="1">
    <location>
        <begin position="7"/>
        <end position="17"/>
    </location>
</feature>
<name>A0ABV7PWL4_9ACTN</name>
<dbReference type="RefSeq" id="WP_387974120.1">
    <property type="nucleotide sequence ID" value="NZ_JBHRWO010000010.1"/>
</dbReference>
<gene>
    <name evidence="2" type="ORF">ACFO8M_09990</name>
</gene>
<dbReference type="EMBL" id="JBHRWO010000010">
    <property type="protein sequence ID" value="MFC3492815.1"/>
    <property type="molecule type" value="Genomic_DNA"/>
</dbReference>
<comment type="caution">
    <text evidence="2">The sequence shown here is derived from an EMBL/GenBank/DDBJ whole genome shotgun (WGS) entry which is preliminary data.</text>
</comment>
<accession>A0ABV7PWL4</accession>